<dbReference type="InterPro" id="IPR013103">
    <property type="entry name" value="RVT_2"/>
</dbReference>
<dbReference type="PANTHER" id="PTHR11439:SF505">
    <property type="entry name" value="REVERSE TRANSCRIPTASE TY1_COPIA-TYPE DOMAIN-CONTAINING PROTEIN"/>
    <property type="match status" value="1"/>
</dbReference>
<dbReference type="CDD" id="cd09272">
    <property type="entry name" value="RNase_HI_RT_Ty1"/>
    <property type="match status" value="1"/>
</dbReference>
<dbReference type="AlphaFoldDB" id="A0A1S4D3Q6"/>
<evidence type="ECO:0000313" key="2">
    <source>
        <dbReference type="RefSeq" id="XP_016507909.1"/>
    </source>
</evidence>
<dbReference type="PaxDb" id="4097-A0A1S4D3Q6"/>
<dbReference type="InterPro" id="IPR043502">
    <property type="entry name" value="DNA/RNA_pol_sf"/>
</dbReference>
<dbReference type="STRING" id="4097.A0A1S4D3Q6"/>
<dbReference type="SUPFAM" id="SSF56672">
    <property type="entry name" value="DNA/RNA polymerases"/>
    <property type="match status" value="1"/>
</dbReference>
<sequence length="336" mass="37735">MTTIRALIATTVKKKWQVLQLDVNNAFLHGDLHEEVYMEIPPGLVVDSPGLVQVEQVPSEGSVVFVAIYVDDVLVTGTHLQEIESLKTFLHSTFKIKDLGRLHYFLGLEIQYTEKGILMSQRKFTIDLLRVFGCIDCPSMTSPMDPSVKLKANKGAPLPDPSYYRKLIGKLNFLTNTRLDIAYSVQHLSQFMKSLREPHLKAAYHVLRYLKGDPSLGIFINNNADYGVNAFCDSDWATCSKSRKSVSGYIVLLGTSPISWKSKKQSTISLSSTEAEYRSARMVVGELVWLARLLNELTVPLALPIPIFCDSQATLHIARNLCSMNERNISKWIVIL</sequence>
<dbReference type="OrthoDB" id="414945at2759"/>
<feature type="domain" description="Reverse transcriptase Ty1/copia-type" evidence="1">
    <location>
        <begin position="3"/>
        <end position="47"/>
    </location>
</feature>
<proteinExistence type="predicted"/>
<feature type="domain" description="Reverse transcriptase Ty1/copia-type" evidence="1">
    <location>
        <begin position="64"/>
        <end position="144"/>
    </location>
</feature>
<protein>
    <submittedName>
        <fullName evidence="2">Uncharacterized mitochondrial protein AtMg00810-like</fullName>
    </submittedName>
</protein>
<gene>
    <name evidence="2" type="primary">LOC107825552</name>
</gene>
<accession>A0A1S4D3Q6</accession>
<reference evidence="2" key="1">
    <citation type="submission" date="2025-08" db="UniProtKB">
        <authorList>
            <consortium name="RefSeq"/>
        </authorList>
    </citation>
    <scope>IDENTIFICATION</scope>
</reference>
<dbReference type="PANTHER" id="PTHR11439">
    <property type="entry name" value="GAG-POL-RELATED RETROTRANSPOSON"/>
    <property type="match status" value="1"/>
</dbReference>
<dbReference type="KEGG" id="nta:107825552"/>
<dbReference type="Pfam" id="PF07727">
    <property type="entry name" value="RVT_2"/>
    <property type="match status" value="2"/>
</dbReference>
<dbReference type="RefSeq" id="XP_016507909.1">
    <property type="nucleotide sequence ID" value="XM_016652423.1"/>
</dbReference>
<name>A0A1S4D3Q6_TOBAC</name>
<evidence type="ECO:0000259" key="1">
    <source>
        <dbReference type="Pfam" id="PF07727"/>
    </source>
</evidence>
<organism evidence="2">
    <name type="scientific">Nicotiana tabacum</name>
    <name type="common">Common tobacco</name>
    <dbReference type="NCBI Taxonomy" id="4097"/>
    <lineage>
        <taxon>Eukaryota</taxon>
        <taxon>Viridiplantae</taxon>
        <taxon>Streptophyta</taxon>
        <taxon>Embryophyta</taxon>
        <taxon>Tracheophyta</taxon>
        <taxon>Spermatophyta</taxon>
        <taxon>Magnoliopsida</taxon>
        <taxon>eudicotyledons</taxon>
        <taxon>Gunneridae</taxon>
        <taxon>Pentapetalae</taxon>
        <taxon>asterids</taxon>
        <taxon>lamiids</taxon>
        <taxon>Solanales</taxon>
        <taxon>Solanaceae</taxon>
        <taxon>Nicotianoideae</taxon>
        <taxon>Nicotianeae</taxon>
        <taxon>Nicotiana</taxon>
    </lineage>
</organism>